<evidence type="ECO:0000256" key="1">
    <source>
        <dbReference type="SAM" id="MobiDB-lite"/>
    </source>
</evidence>
<evidence type="ECO:0000313" key="2">
    <source>
        <dbReference type="EMBL" id="RRT63112.1"/>
    </source>
</evidence>
<feature type="region of interest" description="Disordered" evidence="1">
    <location>
        <begin position="38"/>
        <end position="69"/>
    </location>
</feature>
<evidence type="ECO:0000313" key="3">
    <source>
        <dbReference type="Proteomes" id="UP000287651"/>
    </source>
</evidence>
<feature type="compositionally biased region" description="Low complexity" evidence="1">
    <location>
        <begin position="95"/>
        <end position="106"/>
    </location>
</feature>
<name>A0A426ZGK8_ENSVE</name>
<feature type="region of interest" description="Disordered" evidence="1">
    <location>
        <begin position="1"/>
        <end position="20"/>
    </location>
</feature>
<reference evidence="2 3" key="1">
    <citation type="journal article" date="2014" name="Agronomy (Basel)">
        <title>A Draft Genome Sequence for Ensete ventricosum, the Drought-Tolerant Tree Against Hunger.</title>
        <authorList>
            <person name="Harrison J."/>
            <person name="Moore K.A."/>
            <person name="Paszkiewicz K."/>
            <person name="Jones T."/>
            <person name="Grant M."/>
            <person name="Ambacheew D."/>
            <person name="Muzemil S."/>
            <person name="Studholme D.J."/>
        </authorList>
    </citation>
    <scope>NUCLEOTIDE SEQUENCE [LARGE SCALE GENOMIC DNA]</scope>
</reference>
<sequence>MVPERLVEYDCSPGSTKGRISNPQAAVKISPATAVYSTAFHPSGHPHIRATPTPSRSWHAKEEEELSPLPSFSPFLSSSLMSATKKRERERAFTSFSSAGSMSSVSDTEAESVCSRGLLRTHEIPPLRRRKGQKKLGSLPKVA</sequence>
<dbReference type="Proteomes" id="UP000287651">
    <property type="component" value="Unassembled WGS sequence"/>
</dbReference>
<gene>
    <name evidence="2" type="ORF">B296_00042934</name>
</gene>
<feature type="region of interest" description="Disordered" evidence="1">
    <location>
        <begin position="91"/>
        <end position="110"/>
    </location>
</feature>
<comment type="caution">
    <text evidence="2">The sequence shown here is derived from an EMBL/GenBank/DDBJ whole genome shotgun (WGS) entry which is preliminary data.</text>
</comment>
<protein>
    <submittedName>
        <fullName evidence="2">Uncharacterized protein</fullName>
    </submittedName>
</protein>
<organism evidence="2 3">
    <name type="scientific">Ensete ventricosum</name>
    <name type="common">Abyssinian banana</name>
    <name type="synonym">Musa ensete</name>
    <dbReference type="NCBI Taxonomy" id="4639"/>
    <lineage>
        <taxon>Eukaryota</taxon>
        <taxon>Viridiplantae</taxon>
        <taxon>Streptophyta</taxon>
        <taxon>Embryophyta</taxon>
        <taxon>Tracheophyta</taxon>
        <taxon>Spermatophyta</taxon>
        <taxon>Magnoliopsida</taxon>
        <taxon>Liliopsida</taxon>
        <taxon>Zingiberales</taxon>
        <taxon>Musaceae</taxon>
        <taxon>Ensete</taxon>
    </lineage>
</organism>
<accession>A0A426ZGK8</accession>
<dbReference type="AlphaFoldDB" id="A0A426ZGK8"/>
<proteinExistence type="predicted"/>
<feature type="region of interest" description="Disordered" evidence="1">
    <location>
        <begin position="120"/>
        <end position="143"/>
    </location>
</feature>
<dbReference type="EMBL" id="AMZH03006717">
    <property type="protein sequence ID" value="RRT63112.1"/>
    <property type="molecule type" value="Genomic_DNA"/>
</dbReference>